<dbReference type="Proteomes" id="UP001210865">
    <property type="component" value="Chromosome"/>
</dbReference>
<evidence type="ECO:0000313" key="6">
    <source>
        <dbReference type="Proteomes" id="UP001210865"/>
    </source>
</evidence>
<dbReference type="InterPro" id="IPR011110">
    <property type="entry name" value="Reg_prop"/>
</dbReference>
<feature type="transmembrane region" description="Helical" evidence="3">
    <location>
        <begin position="829"/>
        <end position="847"/>
    </location>
</feature>
<dbReference type="RefSeq" id="WP_270078421.1">
    <property type="nucleotide sequence ID" value="NZ_CP115174.1"/>
</dbReference>
<accession>A0ABY7NSM0</accession>
<dbReference type="InterPro" id="IPR011123">
    <property type="entry name" value="Y_Y_Y"/>
</dbReference>
<dbReference type="PANTHER" id="PTHR45138">
    <property type="entry name" value="REGULATORY COMPONENTS OF SENSORY TRANSDUCTION SYSTEM"/>
    <property type="match status" value="1"/>
</dbReference>
<dbReference type="InterPro" id="IPR015943">
    <property type="entry name" value="WD40/YVTN_repeat-like_dom_sf"/>
</dbReference>
<gene>
    <name evidence="5" type="ORF">PBT88_06610</name>
</gene>
<keyword evidence="3" id="KW-0812">Transmembrane</keyword>
<evidence type="ECO:0000313" key="5">
    <source>
        <dbReference type="EMBL" id="WBO23790.1"/>
    </source>
</evidence>
<dbReference type="Gene3D" id="3.30.70.270">
    <property type="match status" value="1"/>
</dbReference>
<dbReference type="PANTHER" id="PTHR45138:SF9">
    <property type="entry name" value="DIGUANYLATE CYCLASE DGCM-RELATED"/>
    <property type="match status" value="1"/>
</dbReference>
<dbReference type="CDD" id="cd01949">
    <property type="entry name" value="GGDEF"/>
    <property type="match status" value="1"/>
</dbReference>
<keyword evidence="5" id="KW-0808">Transferase</keyword>
<dbReference type="InterPro" id="IPR000160">
    <property type="entry name" value="GGDEF_dom"/>
</dbReference>
<evidence type="ECO:0000256" key="2">
    <source>
        <dbReference type="ARBA" id="ARBA00034247"/>
    </source>
</evidence>
<dbReference type="GO" id="GO:0052621">
    <property type="term" value="F:diguanylate cyclase activity"/>
    <property type="evidence" value="ECO:0007669"/>
    <property type="project" value="UniProtKB-EC"/>
</dbReference>
<name>A0ABY7NSM0_9SPHN</name>
<evidence type="ECO:0000259" key="4">
    <source>
        <dbReference type="PROSITE" id="PS50887"/>
    </source>
</evidence>
<dbReference type="InterPro" id="IPR029787">
    <property type="entry name" value="Nucleotide_cyclase"/>
</dbReference>
<dbReference type="PROSITE" id="PS50887">
    <property type="entry name" value="GGDEF"/>
    <property type="match status" value="1"/>
</dbReference>
<dbReference type="Pfam" id="PF07494">
    <property type="entry name" value="Reg_prop"/>
    <property type="match status" value="4"/>
</dbReference>
<dbReference type="SUPFAM" id="SSF63829">
    <property type="entry name" value="Calcium-dependent phosphotriesterase"/>
    <property type="match status" value="1"/>
</dbReference>
<evidence type="ECO:0000256" key="3">
    <source>
        <dbReference type="SAM" id="Phobius"/>
    </source>
</evidence>
<dbReference type="InterPro" id="IPR043128">
    <property type="entry name" value="Rev_trsase/Diguanyl_cyclase"/>
</dbReference>
<keyword evidence="6" id="KW-1185">Reference proteome</keyword>
<reference evidence="5 6" key="1">
    <citation type="submission" date="2022-12" db="EMBL/GenBank/DDBJ databases">
        <title>Sphingomonas abieness sp. nov., an endophytic bacterium isolated from Abies koreana.</title>
        <authorList>
            <person name="Jiang L."/>
            <person name="Lee J."/>
        </authorList>
    </citation>
    <scope>NUCLEOTIDE SEQUENCE [LARGE SCALE GENOMIC DNA]</scope>
    <source>
        <strain evidence="6">PAMB 00755</strain>
    </source>
</reference>
<sequence length="1048" mass="111990">MVNAVLSVLFPILSTRWPGARDRVRIGAPSRRDGTRIGMAAWLAWAIVTGPALAAPGRWTNFTSTVFHNYGRDQGLPHPVPTAFAQSRDGFLWIGTQGGLARWDGYRFTAYKADPANPGSLPDDWIQTLHIDATGHLWIGTSAGHLARYDATKDRFDTVPLKLAAGSIHIGAITDDGVGGLWIGTDDGLRHLDPSNGRIVLLRAGTSGAEGLPGGAIQAVLRDRAGALWVGTTDGLARRPTGARAFVAVPIGDTAMGVSALFEEPNGRIWIGTTSKGLFVIDHAGATPRAVGTAYDLPPSAVSSICMVGPHEIWAGLRSSGIISVDTRSGNIGFIRHDRSVANSLTHNDVWALLRDDAGGIWVGGTGGLSYHPHDPGLVSTIYGAQQRPGSLSASDVLSILATRDGRIWLGYIDGSADIIDPMRGRVATFRSDPGAPGHSLLRDAVFAMTERADGQVYLATRRGLYLADPVTHGVALVPIPGRDPHAAINALAIDNGTLWIGGEYDGIRAVVPEHGAGLRTAPAFGPADAAKLSNPDINIILSGTGSDLWVGTRNGLNRIDLAAHAVEPILADPADRQALGGGFVSALLVDRRGRLWVGTFGGGLALMTGRDAAGRPRFRRFGVANGLPHENVDSLEMDGTGTIWAGTDDGLARVDSATFAIRRVGPADGSALRDYFVGSRGADAAGEALFGAKDGLTVVRPGVLPPWRFRPPVVVTDVRVGGISVPIAPFNHAGNSTPVVLTPRTNSLAVEFSALDFTAPERNHYAYKLDGFDQAWTETDASRRLAAYTNLPPGDYMLRLRGSNRDGLWTERDLAVPIRVLPSWSQQWWVRLVAALLLLLGIVALFRWRTGYLRRRQGELERQISERTADLRAANERLAQLATIDTLTGCANRRHFVERAHELVSLAGRHDTRLSLTILDLDDFKHVNDSWGHPGGDAVLAMTGQIFDSHTRSTDLVGRIGGEEFGLLMPHTASTGAWLLADRLRQAIAATVIAFDGQTIRVTASFGLAELRAGEDFDSLYGRADAALYEAKQSGRNRVSSAPEATP</sequence>
<dbReference type="Gene3D" id="2.60.40.10">
    <property type="entry name" value="Immunoglobulins"/>
    <property type="match status" value="1"/>
</dbReference>
<evidence type="ECO:0000256" key="1">
    <source>
        <dbReference type="ARBA" id="ARBA00012528"/>
    </source>
</evidence>
<protein>
    <recommendedName>
        <fullName evidence="1">diguanylate cyclase</fullName>
        <ecNumber evidence="1">2.7.7.65</ecNumber>
    </recommendedName>
</protein>
<comment type="catalytic activity">
    <reaction evidence="2">
        <text>2 GTP = 3',3'-c-di-GMP + 2 diphosphate</text>
        <dbReference type="Rhea" id="RHEA:24898"/>
        <dbReference type="ChEBI" id="CHEBI:33019"/>
        <dbReference type="ChEBI" id="CHEBI:37565"/>
        <dbReference type="ChEBI" id="CHEBI:58805"/>
        <dbReference type="EC" id="2.7.7.65"/>
    </reaction>
</comment>
<keyword evidence="5" id="KW-0548">Nucleotidyltransferase</keyword>
<keyword evidence="3" id="KW-0472">Membrane</keyword>
<dbReference type="EMBL" id="CP115174">
    <property type="protein sequence ID" value="WBO23790.1"/>
    <property type="molecule type" value="Genomic_DNA"/>
</dbReference>
<dbReference type="SMART" id="SM00267">
    <property type="entry name" value="GGDEF"/>
    <property type="match status" value="1"/>
</dbReference>
<dbReference type="InterPro" id="IPR013783">
    <property type="entry name" value="Ig-like_fold"/>
</dbReference>
<keyword evidence="3" id="KW-1133">Transmembrane helix</keyword>
<proteinExistence type="predicted"/>
<dbReference type="NCBIfam" id="TIGR00254">
    <property type="entry name" value="GGDEF"/>
    <property type="match status" value="1"/>
</dbReference>
<dbReference type="SUPFAM" id="SSF55073">
    <property type="entry name" value="Nucleotide cyclase"/>
    <property type="match status" value="1"/>
</dbReference>
<dbReference type="SUPFAM" id="SSF101898">
    <property type="entry name" value="NHL repeat"/>
    <property type="match status" value="1"/>
</dbReference>
<dbReference type="Gene3D" id="2.130.10.10">
    <property type="entry name" value="YVTN repeat-like/Quinoprotein amine dehydrogenase"/>
    <property type="match status" value="4"/>
</dbReference>
<organism evidence="5 6">
    <name type="scientific">Sphingomonas abietis</name>
    <dbReference type="NCBI Taxonomy" id="3012344"/>
    <lineage>
        <taxon>Bacteria</taxon>
        <taxon>Pseudomonadati</taxon>
        <taxon>Pseudomonadota</taxon>
        <taxon>Alphaproteobacteria</taxon>
        <taxon>Sphingomonadales</taxon>
        <taxon>Sphingomonadaceae</taxon>
        <taxon>Sphingomonas</taxon>
    </lineage>
</organism>
<dbReference type="EC" id="2.7.7.65" evidence="1"/>
<dbReference type="InterPro" id="IPR050469">
    <property type="entry name" value="Diguanylate_Cyclase"/>
</dbReference>
<dbReference type="Pfam" id="PF07495">
    <property type="entry name" value="Y_Y_Y"/>
    <property type="match status" value="1"/>
</dbReference>
<feature type="domain" description="GGDEF" evidence="4">
    <location>
        <begin position="913"/>
        <end position="1045"/>
    </location>
</feature>
<dbReference type="Pfam" id="PF00990">
    <property type="entry name" value="GGDEF"/>
    <property type="match status" value="1"/>
</dbReference>